<dbReference type="Proteomes" id="UP000673691">
    <property type="component" value="Unassembled WGS sequence"/>
</dbReference>
<feature type="domain" description="Kinesin motor" evidence="6">
    <location>
        <begin position="1"/>
        <end position="113"/>
    </location>
</feature>
<dbReference type="PRINTS" id="PR00380">
    <property type="entry name" value="KINESINHEAVY"/>
</dbReference>
<dbReference type="GO" id="GO:0005524">
    <property type="term" value="F:ATP binding"/>
    <property type="evidence" value="ECO:0007669"/>
    <property type="project" value="InterPro"/>
</dbReference>
<dbReference type="GO" id="GO:0007018">
    <property type="term" value="P:microtubule-based movement"/>
    <property type="evidence" value="ECO:0007669"/>
    <property type="project" value="InterPro"/>
</dbReference>
<evidence type="ECO:0000256" key="1">
    <source>
        <dbReference type="ARBA" id="ARBA00023054"/>
    </source>
</evidence>
<keyword evidence="7" id="KW-0378">Hydrolase</keyword>
<dbReference type="GO" id="GO:0000278">
    <property type="term" value="P:mitotic cell cycle"/>
    <property type="evidence" value="ECO:0007669"/>
    <property type="project" value="TreeGrafter"/>
</dbReference>
<dbReference type="AlphaFoldDB" id="A0A8H8DF83"/>
<accession>A0A8H8DF83</accession>
<comment type="caution">
    <text evidence="7">The sequence shown here is derived from an EMBL/GenBank/DDBJ whole genome shotgun (WGS) entry which is preliminary data.</text>
</comment>
<proteinExistence type="inferred from homology"/>
<dbReference type="SUPFAM" id="SSF52540">
    <property type="entry name" value="P-loop containing nucleoside triphosphate hydrolases"/>
    <property type="match status" value="1"/>
</dbReference>
<evidence type="ECO:0000313" key="8">
    <source>
        <dbReference type="Proteomes" id="UP000673691"/>
    </source>
</evidence>
<dbReference type="PROSITE" id="PS50067">
    <property type="entry name" value="KINESIN_MOTOR_2"/>
    <property type="match status" value="1"/>
</dbReference>
<dbReference type="GO" id="GO:0016787">
    <property type="term" value="F:hydrolase activity"/>
    <property type="evidence" value="ECO:0007669"/>
    <property type="project" value="UniProtKB-KW"/>
</dbReference>
<sequence length="314" mass="34510">MNERSSRSHTIFRLIIEGKDRDPVEGDLAVKRANLVDLAGSERASHTGAEGARLREGGNINKSLLALSTLTRILQTSLGGNARTAIICTITPASNYAEDTTSTLKFALRAKNVRVQPSVNEILNEDALVIRQKREITNLGKQLAAVTDELQVLRSQALAASCENRGDESPDSKKDESKPRRKTWGPGPPDDLDRDVKPPPPPPATGSAPPADSAADAEAEKTALRRDIEERDARIAELELDIQTVCERLTETESINEELSDQFRFFRAHLDVAKQACAQQGNDLAQARAECNRLAASLEEREREADETKSRLER</sequence>
<feature type="compositionally biased region" description="Low complexity" evidence="5">
    <location>
        <begin position="205"/>
        <end position="216"/>
    </location>
</feature>
<dbReference type="PANTHER" id="PTHR47968:SF75">
    <property type="entry name" value="CENTROMERE-ASSOCIATED PROTEIN E"/>
    <property type="match status" value="1"/>
</dbReference>
<dbReference type="OrthoDB" id="3176171at2759"/>
<keyword evidence="2" id="KW-0505">Motor protein</keyword>
<dbReference type="GO" id="GO:0003777">
    <property type="term" value="F:microtubule motor activity"/>
    <property type="evidence" value="ECO:0007669"/>
    <property type="project" value="InterPro"/>
</dbReference>
<reference evidence="7 8" key="1">
    <citation type="journal article" name="Sci. Rep.">
        <title>Genome-scale phylogenetic analyses confirm Olpidium as the closest living zoosporic fungus to the non-flagellated, terrestrial fungi.</title>
        <authorList>
            <person name="Chang Y."/>
            <person name="Rochon D."/>
            <person name="Sekimoto S."/>
            <person name="Wang Y."/>
            <person name="Chovatia M."/>
            <person name="Sandor L."/>
            <person name="Salamov A."/>
            <person name="Grigoriev I.V."/>
            <person name="Stajich J.E."/>
            <person name="Spatafora J.W."/>
        </authorList>
    </citation>
    <scope>NUCLEOTIDE SEQUENCE [LARGE SCALE GENOMIC DNA]</scope>
    <source>
        <strain evidence="7">S191</strain>
    </source>
</reference>
<dbReference type="SMART" id="SM00129">
    <property type="entry name" value="KISc"/>
    <property type="match status" value="1"/>
</dbReference>
<feature type="non-terminal residue" evidence="7">
    <location>
        <position position="314"/>
    </location>
</feature>
<protein>
    <submittedName>
        <fullName evidence="7">P-loop containing nucleoside triphosphate hydrolase protein</fullName>
    </submittedName>
</protein>
<dbReference type="InterPro" id="IPR001752">
    <property type="entry name" value="Kinesin_motor_dom"/>
</dbReference>
<organism evidence="7 8">
    <name type="scientific">Olpidium bornovanus</name>
    <dbReference type="NCBI Taxonomy" id="278681"/>
    <lineage>
        <taxon>Eukaryota</taxon>
        <taxon>Fungi</taxon>
        <taxon>Fungi incertae sedis</taxon>
        <taxon>Olpidiomycota</taxon>
        <taxon>Olpidiomycotina</taxon>
        <taxon>Olpidiomycetes</taxon>
        <taxon>Olpidiales</taxon>
        <taxon>Olpidiaceae</taxon>
        <taxon>Olpidium</taxon>
    </lineage>
</organism>
<feature type="coiled-coil region" evidence="4">
    <location>
        <begin position="270"/>
        <end position="311"/>
    </location>
</feature>
<name>A0A8H8DF83_9FUNG</name>
<dbReference type="GO" id="GO:0008017">
    <property type="term" value="F:microtubule binding"/>
    <property type="evidence" value="ECO:0007669"/>
    <property type="project" value="InterPro"/>
</dbReference>
<evidence type="ECO:0000313" key="7">
    <source>
        <dbReference type="EMBL" id="KAG5455961.1"/>
    </source>
</evidence>
<dbReference type="InterPro" id="IPR036961">
    <property type="entry name" value="Kinesin_motor_dom_sf"/>
</dbReference>
<evidence type="ECO:0000256" key="5">
    <source>
        <dbReference type="SAM" id="MobiDB-lite"/>
    </source>
</evidence>
<keyword evidence="1 4" id="KW-0175">Coiled coil</keyword>
<comment type="similarity">
    <text evidence="3">Belongs to the TRAFAC class myosin-kinesin ATPase superfamily. Kinesin family.</text>
</comment>
<dbReference type="Gene3D" id="3.40.850.10">
    <property type="entry name" value="Kinesin motor domain"/>
    <property type="match status" value="1"/>
</dbReference>
<dbReference type="Pfam" id="PF00225">
    <property type="entry name" value="Kinesin"/>
    <property type="match status" value="1"/>
</dbReference>
<dbReference type="EMBL" id="JAEFCI010012499">
    <property type="protein sequence ID" value="KAG5455961.1"/>
    <property type="molecule type" value="Genomic_DNA"/>
</dbReference>
<evidence type="ECO:0000259" key="6">
    <source>
        <dbReference type="PROSITE" id="PS50067"/>
    </source>
</evidence>
<feature type="compositionally biased region" description="Basic and acidic residues" evidence="5">
    <location>
        <begin position="164"/>
        <end position="178"/>
    </location>
</feature>
<dbReference type="InterPro" id="IPR027417">
    <property type="entry name" value="P-loop_NTPase"/>
</dbReference>
<evidence type="ECO:0000256" key="4">
    <source>
        <dbReference type="SAM" id="Coils"/>
    </source>
</evidence>
<feature type="region of interest" description="Disordered" evidence="5">
    <location>
        <begin position="160"/>
        <end position="221"/>
    </location>
</feature>
<gene>
    <name evidence="7" type="ORF">BJ554DRAFT_4431</name>
</gene>
<evidence type="ECO:0000256" key="2">
    <source>
        <dbReference type="ARBA" id="ARBA00023175"/>
    </source>
</evidence>
<comment type="caution">
    <text evidence="3">Lacks conserved residue(s) required for the propagation of feature annotation.</text>
</comment>
<dbReference type="InterPro" id="IPR027640">
    <property type="entry name" value="Kinesin-like_fam"/>
</dbReference>
<evidence type="ECO:0000256" key="3">
    <source>
        <dbReference type="PROSITE-ProRule" id="PRU00283"/>
    </source>
</evidence>
<dbReference type="PANTHER" id="PTHR47968">
    <property type="entry name" value="CENTROMERE PROTEIN E"/>
    <property type="match status" value="1"/>
</dbReference>
<dbReference type="GO" id="GO:0005874">
    <property type="term" value="C:microtubule"/>
    <property type="evidence" value="ECO:0007669"/>
    <property type="project" value="TreeGrafter"/>
</dbReference>
<keyword evidence="8" id="KW-1185">Reference proteome</keyword>